<sequence>MSARQHVPVARLPGEEVPRRADLAALMRPALPALVDGIVREVWRAVPVYARPGSYGRVTRDGVECAVALFVDLVEDPLAPRDELYETCRRLGAGEAHEGRSLDDLQAAYRVDTRVGWRWIMRLGRRHRLSSPVMAWLAELLFGYADELARMSIRGHREVLAELDGTRAGLRRRLLRLVTRPGALPPDALADLAAAAGWPVPAEVVAVAAEEPVRTPWGPEALADLEAPQPFLLLPASVDECDLAGLGTRVAVGPPAEPGAAAHSLRWARTALRLVADGALPDAPVTWCVEHLTTLWLLGDIPLVAEVARRELAPLARFPDRTRHRLGETLLSWLQNGGNSEKIAVDLSVHPQTVRYRVRQLKQAFGERLEDPDARFAMQAALRASGLRSRGA</sequence>
<keyword evidence="4" id="KW-1185">Reference proteome</keyword>
<feature type="domain" description="PucR C-terminal helix-turn-helix" evidence="1">
    <location>
        <begin position="327"/>
        <end position="384"/>
    </location>
</feature>
<dbReference type="InterPro" id="IPR051448">
    <property type="entry name" value="CdaR-like_regulators"/>
</dbReference>
<feature type="domain" description="PucR-like N-terminal" evidence="2">
    <location>
        <begin position="21"/>
        <end position="178"/>
    </location>
</feature>
<reference evidence="3 4" key="1">
    <citation type="submission" date="2023-06" db="EMBL/GenBank/DDBJ databases">
        <authorList>
            <person name="Oyuntsetseg B."/>
            <person name="Kim S.B."/>
        </authorList>
    </citation>
    <scope>NUCLEOTIDE SEQUENCE [LARGE SCALE GENOMIC DNA]</scope>
    <source>
        <strain evidence="3 4">2-2</strain>
    </source>
</reference>
<dbReference type="EMBL" id="CP127173">
    <property type="protein sequence ID" value="WIV55714.1"/>
    <property type="molecule type" value="Genomic_DNA"/>
</dbReference>
<dbReference type="PANTHER" id="PTHR33744:SF1">
    <property type="entry name" value="DNA-BINDING TRANSCRIPTIONAL ACTIVATOR ADER"/>
    <property type="match status" value="1"/>
</dbReference>
<evidence type="ECO:0000259" key="2">
    <source>
        <dbReference type="Pfam" id="PF25906"/>
    </source>
</evidence>
<proteinExistence type="predicted"/>
<dbReference type="InterPro" id="IPR025736">
    <property type="entry name" value="PucR_C-HTH_dom"/>
</dbReference>
<organism evidence="3 4">
    <name type="scientific">Amycolatopsis nalaikhensis</name>
    <dbReference type="NCBI Taxonomy" id="715472"/>
    <lineage>
        <taxon>Bacteria</taxon>
        <taxon>Bacillati</taxon>
        <taxon>Actinomycetota</taxon>
        <taxon>Actinomycetes</taxon>
        <taxon>Pseudonocardiales</taxon>
        <taxon>Pseudonocardiaceae</taxon>
        <taxon>Amycolatopsis</taxon>
    </lineage>
</organism>
<evidence type="ECO:0000313" key="4">
    <source>
        <dbReference type="Proteomes" id="UP001227101"/>
    </source>
</evidence>
<evidence type="ECO:0000313" key="3">
    <source>
        <dbReference type="EMBL" id="WIV55714.1"/>
    </source>
</evidence>
<accession>A0ABY8XJC2</accession>
<gene>
    <name evidence="3" type="ORF">QP939_44050</name>
</gene>
<dbReference type="Proteomes" id="UP001227101">
    <property type="component" value="Chromosome"/>
</dbReference>
<name>A0ABY8XJC2_9PSEU</name>
<dbReference type="InterPro" id="IPR058663">
    <property type="entry name" value="PucR-like_N"/>
</dbReference>
<dbReference type="Pfam" id="PF25906">
    <property type="entry name" value="PucR-like_N"/>
    <property type="match status" value="1"/>
</dbReference>
<dbReference type="Gene3D" id="1.10.10.2840">
    <property type="entry name" value="PucR C-terminal helix-turn-helix domain"/>
    <property type="match status" value="1"/>
</dbReference>
<dbReference type="PANTHER" id="PTHR33744">
    <property type="entry name" value="CARBOHYDRATE DIACID REGULATOR"/>
    <property type="match status" value="1"/>
</dbReference>
<dbReference type="InterPro" id="IPR042070">
    <property type="entry name" value="PucR_C-HTH_sf"/>
</dbReference>
<dbReference type="RefSeq" id="WP_285452775.1">
    <property type="nucleotide sequence ID" value="NZ_CP127173.1"/>
</dbReference>
<protein>
    <submittedName>
        <fullName evidence="3">Helix-turn-helix domain-containing protein</fullName>
    </submittedName>
</protein>
<dbReference type="Pfam" id="PF13556">
    <property type="entry name" value="HTH_30"/>
    <property type="match status" value="1"/>
</dbReference>
<evidence type="ECO:0000259" key="1">
    <source>
        <dbReference type="Pfam" id="PF13556"/>
    </source>
</evidence>